<protein>
    <submittedName>
        <fullName evidence="5">Uncharacterized protein</fullName>
    </submittedName>
</protein>
<feature type="chain" id="PRO_5020787507" evidence="2">
    <location>
        <begin position="23"/>
        <end position="753"/>
    </location>
</feature>
<dbReference type="RefSeq" id="WP_136861961.1">
    <property type="nucleotide sequence ID" value="NZ_SWCJ01000002.1"/>
</dbReference>
<dbReference type="SUPFAM" id="SSF49344">
    <property type="entry name" value="CBD9-like"/>
    <property type="match status" value="1"/>
</dbReference>
<keyword evidence="6" id="KW-1185">Reference proteome</keyword>
<evidence type="ECO:0000313" key="5">
    <source>
        <dbReference type="EMBL" id="TKB57315.1"/>
    </source>
</evidence>
<gene>
    <name evidence="5" type="ORF">FCL42_03290</name>
</gene>
<dbReference type="InterPro" id="IPR045670">
    <property type="entry name" value="DUF5916"/>
</dbReference>
<dbReference type="Proteomes" id="UP000305675">
    <property type="component" value="Unassembled WGS sequence"/>
</dbReference>
<dbReference type="OrthoDB" id="9786766at2"/>
<dbReference type="GO" id="GO:0016052">
    <property type="term" value="P:carbohydrate catabolic process"/>
    <property type="evidence" value="ECO:0007669"/>
    <property type="project" value="InterPro"/>
</dbReference>
<feature type="region of interest" description="Disordered" evidence="1">
    <location>
        <begin position="238"/>
        <end position="258"/>
    </location>
</feature>
<dbReference type="Pfam" id="PF06452">
    <property type="entry name" value="CBM9_1"/>
    <property type="match status" value="1"/>
</dbReference>
<feature type="compositionally biased region" description="Basic and acidic residues" evidence="1">
    <location>
        <begin position="242"/>
        <end position="257"/>
    </location>
</feature>
<dbReference type="Gene3D" id="2.60.40.1190">
    <property type="match status" value="1"/>
</dbReference>
<dbReference type="InterPro" id="IPR010502">
    <property type="entry name" value="Carb-bd_dom_fam9"/>
</dbReference>
<dbReference type="GO" id="GO:0004553">
    <property type="term" value="F:hydrolase activity, hydrolyzing O-glycosyl compounds"/>
    <property type="evidence" value="ECO:0007669"/>
    <property type="project" value="InterPro"/>
</dbReference>
<reference evidence="5 6" key="1">
    <citation type="submission" date="2019-04" db="EMBL/GenBank/DDBJ databases">
        <authorList>
            <person name="Hwang J.C."/>
        </authorList>
    </citation>
    <scope>NUCLEOTIDE SEQUENCE [LARGE SCALE GENOMIC DNA]</scope>
    <source>
        <strain evidence="5 6">IMCC35002</strain>
    </source>
</reference>
<dbReference type="Pfam" id="PF19313">
    <property type="entry name" value="DUF5916"/>
    <property type="match status" value="1"/>
</dbReference>
<evidence type="ECO:0000256" key="1">
    <source>
        <dbReference type="SAM" id="MobiDB-lite"/>
    </source>
</evidence>
<dbReference type="EMBL" id="SWCJ01000002">
    <property type="protein sequence ID" value="TKB57315.1"/>
    <property type="molecule type" value="Genomic_DNA"/>
</dbReference>
<organism evidence="5 6">
    <name type="scientific">Ferrimonas aestuarii</name>
    <dbReference type="NCBI Taxonomy" id="2569539"/>
    <lineage>
        <taxon>Bacteria</taxon>
        <taxon>Pseudomonadati</taxon>
        <taxon>Pseudomonadota</taxon>
        <taxon>Gammaproteobacteria</taxon>
        <taxon>Alteromonadales</taxon>
        <taxon>Ferrimonadaceae</taxon>
        <taxon>Ferrimonas</taxon>
    </lineage>
</organism>
<sequence length="753" mass="84775">MTRSQLALATLPALMLAFPVFPQVQLTHTDQAFTIDGNLDEPQWAKATPIELIVETSPNENTPAPVKTFAYAMTDGDTLYFAFDARDPDASAIRANLSDRDNAWGDDMIGIKLDPSGQGRLAYQFFVNPYGVQEDSIENELTGDESDAWDGIWQTGAKITERGFQVEVALPLRILNFDDTDPNPTWGIELVRFYPRSETHRLSIAPLDRNLACTLCQMVPLTGLKDLKASQQLQITPTLTARQDEKRRNDKSPWSKEDEVDVGMDIRWGITPDTLLNATINPDFSQVEADSGQLDVNTTFALFFPEKRPFYLDNADLFDTYESLIHTRNLAEPEYGVKLSGSRQKHSFGILQTKDEQTNFLMPGNLGSSLASLGDDSQNFAGRYRYNYSDDLTIGMLATARTSGDYHNYTLATDGRIDFSAQDYLTFVLIGSDTQYPDDLAASLSGEARLRAESKDDLSGISYEVGLNHEERDWNAFASYRHADDDFRADLGFIDTVDSAKAIIGGGYNWYPTGHFFNKLRVSGDVDRTENNAGELIEQEAEIYFSGNGKWQSYFHLYVGDRERRGRRENADSLAIDGNAPLFDETYGGLTLEFTPIGNLDVDVDLDIGDEIDFANNQLGESIEINPAINWRPVSQLKLKLEHLWKQLDVDGGTLFTANLTDLRLSWQFDVYSFLRLTAIYTDIERDLSLYTRPGYDADEQSLEAELLYGYKLNPQTVFYLGYADGRFDDDNLDSLTQTNRSVFAKFSYAWLL</sequence>
<evidence type="ECO:0000259" key="4">
    <source>
        <dbReference type="Pfam" id="PF19313"/>
    </source>
</evidence>
<name>A0A4U1BTH6_9GAMM</name>
<evidence type="ECO:0000259" key="3">
    <source>
        <dbReference type="Pfam" id="PF06452"/>
    </source>
</evidence>
<evidence type="ECO:0000313" key="6">
    <source>
        <dbReference type="Proteomes" id="UP000305675"/>
    </source>
</evidence>
<proteinExistence type="predicted"/>
<accession>A0A4U1BTH6</accession>
<feature type="domain" description="DUF5916" evidence="4">
    <location>
        <begin position="233"/>
        <end position="320"/>
    </location>
</feature>
<dbReference type="AlphaFoldDB" id="A0A4U1BTH6"/>
<feature type="domain" description="Carbohydrate-binding" evidence="3">
    <location>
        <begin position="35"/>
        <end position="191"/>
    </location>
</feature>
<dbReference type="CDD" id="cd09618">
    <property type="entry name" value="CBM9_like_2"/>
    <property type="match status" value="1"/>
</dbReference>
<feature type="signal peptide" evidence="2">
    <location>
        <begin position="1"/>
        <end position="22"/>
    </location>
</feature>
<keyword evidence="2" id="KW-0732">Signal</keyword>
<dbReference type="GO" id="GO:0030246">
    <property type="term" value="F:carbohydrate binding"/>
    <property type="evidence" value="ECO:0007669"/>
    <property type="project" value="InterPro"/>
</dbReference>
<comment type="caution">
    <text evidence="5">The sequence shown here is derived from an EMBL/GenBank/DDBJ whole genome shotgun (WGS) entry which is preliminary data.</text>
</comment>
<evidence type="ECO:0000256" key="2">
    <source>
        <dbReference type="SAM" id="SignalP"/>
    </source>
</evidence>